<proteinExistence type="predicted"/>
<evidence type="ECO:0000313" key="2">
    <source>
        <dbReference type="Proteomes" id="UP001163328"/>
    </source>
</evidence>
<name>A0ABY6M3U1_9FLAO</name>
<organism evidence="1 2">
    <name type="scientific">Flavobacterium agricola</name>
    <dbReference type="NCBI Taxonomy" id="2870839"/>
    <lineage>
        <taxon>Bacteria</taxon>
        <taxon>Pseudomonadati</taxon>
        <taxon>Bacteroidota</taxon>
        <taxon>Flavobacteriia</taxon>
        <taxon>Flavobacteriales</taxon>
        <taxon>Flavobacteriaceae</taxon>
        <taxon>Flavobacterium</taxon>
    </lineage>
</organism>
<accession>A0ABY6M3U1</accession>
<sequence>MIYDELDVLPLKLYYKICKTKDVTLLSTEPADEVKLLEIWQRLTAEYEELESSESSKREFRLNKQISLLECAYNMVHLCCVELEVNIDNETIQMLNDLGFMVDTTSNELYYASISKIRKRIETNQIKIAALKNQLPKEEIKGNERKVNLDEVMASFCAILGIDFDYNTISVTKFNAIKKQVDNKMKSYEKMSNKINGK</sequence>
<gene>
    <name evidence="1" type="ORF">K5I29_04220</name>
</gene>
<dbReference type="RefSeq" id="WP_264434606.1">
    <property type="nucleotide sequence ID" value="NZ_CP081495.1"/>
</dbReference>
<keyword evidence="2" id="KW-1185">Reference proteome</keyword>
<evidence type="ECO:0000313" key="1">
    <source>
        <dbReference type="EMBL" id="UYW02113.1"/>
    </source>
</evidence>
<dbReference type="EMBL" id="CP081495">
    <property type="protein sequence ID" value="UYW02113.1"/>
    <property type="molecule type" value="Genomic_DNA"/>
</dbReference>
<reference evidence="1" key="1">
    <citation type="submission" date="2021-08" db="EMBL/GenBank/DDBJ databases">
        <title>Flavobacterium sp. strain CC-SYL302.</title>
        <authorList>
            <person name="Lin S.-Y."/>
            <person name="Lee T.-H."/>
            <person name="Young C.-C."/>
        </authorList>
    </citation>
    <scope>NUCLEOTIDE SEQUENCE</scope>
    <source>
        <strain evidence="1">CC-SYL302</strain>
    </source>
</reference>
<protein>
    <submittedName>
        <fullName evidence="1">Uncharacterized protein</fullName>
    </submittedName>
</protein>
<dbReference type="Proteomes" id="UP001163328">
    <property type="component" value="Chromosome"/>
</dbReference>